<dbReference type="CDD" id="cd07765">
    <property type="entry name" value="KRAB_A-box"/>
    <property type="match status" value="1"/>
</dbReference>
<evidence type="ECO:0000313" key="2">
    <source>
        <dbReference type="Ensembl" id="ENSGAGP00000006941.1"/>
    </source>
</evidence>
<dbReference type="AlphaFoldDB" id="A0A452GXR0"/>
<evidence type="ECO:0000259" key="1">
    <source>
        <dbReference type="PROSITE" id="PS50805"/>
    </source>
</evidence>
<name>A0A452GXR0_9SAUR</name>
<evidence type="ECO:0000313" key="3">
    <source>
        <dbReference type="Proteomes" id="UP000291020"/>
    </source>
</evidence>
<dbReference type="STRING" id="38772.ENSGAGP00000006941"/>
<dbReference type="InterPro" id="IPR050169">
    <property type="entry name" value="Krueppel_C2H2_ZnF"/>
</dbReference>
<feature type="domain" description="KRAB" evidence="1">
    <location>
        <begin position="34"/>
        <end position="106"/>
    </location>
</feature>
<protein>
    <recommendedName>
        <fullName evidence="1">KRAB domain-containing protein</fullName>
    </recommendedName>
</protein>
<sequence>VRSARCPPGPLPSAPGAPGMRVLRVWSLLLQVPVTFDDVAIYFSREEWEMLADWQKELYQEVMRENYANLISLGKDQPSLFYWVQQDHCNPWTVFTPSQPPQRLSV</sequence>
<dbReference type="Proteomes" id="UP000291020">
    <property type="component" value="Unassembled WGS sequence"/>
</dbReference>
<organism evidence="2 3">
    <name type="scientific">Gopherus agassizii</name>
    <name type="common">Agassiz's desert tortoise</name>
    <dbReference type="NCBI Taxonomy" id="38772"/>
    <lineage>
        <taxon>Eukaryota</taxon>
        <taxon>Metazoa</taxon>
        <taxon>Chordata</taxon>
        <taxon>Craniata</taxon>
        <taxon>Vertebrata</taxon>
        <taxon>Euteleostomi</taxon>
        <taxon>Archelosauria</taxon>
        <taxon>Testudinata</taxon>
        <taxon>Testudines</taxon>
        <taxon>Cryptodira</taxon>
        <taxon>Durocryptodira</taxon>
        <taxon>Testudinoidea</taxon>
        <taxon>Testudinidae</taxon>
        <taxon>Gopherus</taxon>
    </lineage>
</organism>
<dbReference type="PANTHER" id="PTHR23232">
    <property type="entry name" value="KRAB DOMAIN C2H2 ZINC FINGER"/>
    <property type="match status" value="1"/>
</dbReference>
<dbReference type="InterPro" id="IPR036051">
    <property type="entry name" value="KRAB_dom_sf"/>
</dbReference>
<proteinExistence type="predicted"/>
<dbReference type="Gene3D" id="6.10.140.140">
    <property type="match status" value="1"/>
</dbReference>
<reference evidence="2" key="2">
    <citation type="submission" date="2025-08" db="UniProtKB">
        <authorList>
            <consortium name="Ensembl"/>
        </authorList>
    </citation>
    <scope>IDENTIFICATION</scope>
</reference>
<dbReference type="SUPFAM" id="SSF109640">
    <property type="entry name" value="KRAB domain (Kruppel-associated box)"/>
    <property type="match status" value="1"/>
</dbReference>
<dbReference type="PROSITE" id="PS50805">
    <property type="entry name" value="KRAB"/>
    <property type="match status" value="1"/>
</dbReference>
<dbReference type="Pfam" id="PF01352">
    <property type="entry name" value="KRAB"/>
    <property type="match status" value="1"/>
</dbReference>
<reference evidence="3" key="1">
    <citation type="journal article" date="2017" name="PLoS ONE">
        <title>The Agassiz's desert tortoise genome provides a resource for the conservation of a threatened species.</title>
        <authorList>
            <person name="Tollis M."/>
            <person name="DeNardo D.F."/>
            <person name="Cornelius J.A."/>
            <person name="Dolby G.A."/>
            <person name="Edwards T."/>
            <person name="Henen B.T."/>
            <person name="Karl A.E."/>
            <person name="Murphy R.W."/>
            <person name="Kusumi K."/>
        </authorList>
    </citation>
    <scope>NUCLEOTIDE SEQUENCE [LARGE SCALE GENOMIC DNA]</scope>
</reference>
<accession>A0A452GXR0</accession>
<dbReference type="SMART" id="SM00349">
    <property type="entry name" value="KRAB"/>
    <property type="match status" value="1"/>
</dbReference>
<keyword evidence="3" id="KW-1185">Reference proteome</keyword>
<dbReference type="Ensembl" id="ENSGAGT00000008044.1">
    <property type="protein sequence ID" value="ENSGAGP00000006941.1"/>
    <property type="gene ID" value="ENSGAGG00000005592.1"/>
</dbReference>
<dbReference type="PANTHER" id="PTHR23232:SF142">
    <property type="entry name" value="GASTRULA ZINC FINGER PROTEIN XLCGF57.1-LIKE-RELATED"/>
    <property type="match status" value="1"/>
</dbReference>
<dbReference type="InterPro" id="IPR001909">
    <property type="entry name" value="KRAB"/>
</dbReference>
<dbReference type="GO" id="GO:0006355">
    <property type="term" value="P:regulation of DNA-templated transcription"/>
    <property type="evidence" value="ECO:0007669"/>
    <property type="project" value="InterPro"/>
</dbReference>
<reference evidence="2" key="3">
    <citation type="submission" date="2025-09" db="UniProtKB">
        <authorList>
            <consortium name="Ensembl"/>
        </authorList>
    </citation>
    <scope>IDENTIFICATION</scope>
</reference>